<dbReference type="GO" id="GO:0005634">
    <property type="term" value="C:nucleus"/>
    <property type="evidence" value="ECO:0007669"/>
    <property type="project" value="UniProtKB-SubCell"/>
</dbReference>
<comment type="similarity">
    <text evidence="1">Belongs to the NMD3 family.</text>
</comment>
<reference evidence="4" key="1">
    <citation type="submission" date="2011-01" db="EMBL/GenBank/DDBJ databases">
        <title>The Genome Sequence of Nematocida parisii strain ERTm3.</title>
        <authorList>
            <consortium name="The Broad Institute Genome Sequencing Platform"/>
            <consortium name="The Broad Institute Genome Sequencing Center for Infectious Disease"/>
            <person name="Cuomo C."/>
            <person name="Troemel E."/>
            <person name="Young S.K."/>
            <person name="Zeng Q."/>
            <person name="Gargeya S."/>
            <person name="Fitzgerald M."/>
            <person name="Haas B."/>
            <person name="Abouelleil A."/>
            <person name="Alvarado L."/>
            <person name="Arachchi H.M."/>
            <person name="Berlin A."/>
            <person name="Chapman S.B."/>
            <person name="Gearin G."/>
            <person name="Goldberg J."/>
            <person name="Griggs A."/>
            <person name="Gujja S."/>
            <person name="Hansen M."/>
            <person name="Heiman D."/>
            <person name="Howarth C."/>
            <person name="Larimer J."/>
            <person name="Lui A."/>
            <person name="MacDonald P.J.P."/>
            <person name="McCowen C."/>
            <person name="Montmayeur A."/>
            <person name="Murphy C."/>
            <person name="Neiman D."/>
            <person name="Pearson M."/>
            <person name="Priest M."/>
            <person name="Roberts A."/>
            <person name="Saif S."/>
            <person name="Shea T."/>
            <person name="Sisk P."/>
            <person name="Stolte C."/>
            <person name="Sykes S."/>
            <person name="Wortman J."/>
            <person name="Nusbaum C."/>
            <person name="Birren B."/>
        </authorList>
    </citation>
    <scope>NUCLEOTIDE SEQUENCE</scope>
    <source>
        <strain evidence="4">ERTm3</strain>
    </source>
</reference>
<dbReference type="GO" id="GO:0015031">
    <property type="term" value="P:protein transport"/>
    <property type="evidence" value="ECO:0007669"/>
    <property type="project" value="UniProtKB-KW"/>
</dbReference>
<dbReference type="EMBL" id="GL870876">
    <property type="protein sequence ID" value="EIJ89376.1"/>
    <property type="molecule type" value="Genomic_DNA"/>
</dbReference>
<dbReference type="OMA" id="QYTHTEH"/>
<dbReference type="FunCoup" id="I3EJH9">
    <property type="interactions" value="290"/>
</dbReference>
<proteinExistence type="inferred from homology"/>
<gene>
    <name evidence="4" type="ORF">NEQG_00146</name>
</gene>
<sequence length="495" mass="55450">MRCCLCGSESMFDTSMCYECTVRELPKLSIDTTREVDRCGTCMRYSVPPSGWTTLRFEGPEMLAYLLKKVPELARMKLVDAYFIHSEEHSKRVRMRISIDRTGELNMCSVEYSQELEIMWVIKGKHCLDCARAASNQTWNCVVQLRQKSELKQTLLLLEQSILKAGLHEECTDIKGEQDGIDFFYMSRTACLKLVRFIEESVPTKVKSSEQLVKLDKKSNNSRYKFAYSVEIPALNLNDLLYVPVPLCKKLSLTEMCIVLRISKSVLLADSKGQVKDLSRIDYFKYSKSIRVLGSSKAQSKFEVVEVDGYHKPSKSTQTTQGHTRSNNSSGINNDQGHTRSNSGISNISTSSGISSTSGISSISNDQGHTSSGTRGIHLNFGRNMVYDVLLLKSDGELVNTKTLVKGLVPGDSVVGYDLMNLNTNLDIEGSIVLLKKESEITSKWKIKRICGGYQTESTSAMIIDAVRNDPSLLKTVNIYDENNQLIKGIKHLTL</sequence>
<evidence type="ECO:0000313" key="4">
    <source>
        <dbReference type="EMBL" id="EIJ89376.1"/>
    </source>
</evidence>
<dbReference type="PANTHER" id="PTHR12746:SF2">
    <property type="entry name" value="60S RIBOSOMAL EXPORT PROTEIN NMD3"/>
    <property type="match status" value="1"/>
</dbReference>
<organism evidence="4 5">
    <name type="scientific">Nematocida parisii (strain ERTm3)</name>
    <name type="common">Nematode killer fungus</name>
    <dbReference type="NCBI Taxonomy" id="935791"/>
    <lineage>
        <taxon>Eukaryota</taxon>
        <taxon>Fungi</taxon>
        <taxon>Fungi incertae sedis</taxon>
        <taxon>Microsporidia</taxon>
        <taxon>Nematocida</taxon>
    </lineage>
</organism>
<feature type="compositionally biased region" description="Low complexity" evidence="2">
    <location>
        <begin position="341"/>
        <end position="365"/>
    </location>
</feature>
<feature type="domain" description="Nmd3 N-terminal" evidence="3">
    <location>
        <begin position="3"/>
        <end position="232"/>
    </location>
</feature>
<keyword evidence="1" id="KW-0653">Protein transport</keyword>
<dbReference type="PANTHER" id="PTHR12746">
    <property type="entry name" value="NONSENSE-MEDIATED MRNA DECAY PROTEIN 3"/>
    <property type="match status" value="1"/>
</dbReference>
<comment type="function">
    <text evidence="1">Acts as an adapter for the XPO1/CRM1-mediated export of the 60S ribosomal subunit.</text>
</comment>
<name>I3EJH9_NEMP3</name>
<evidence type="ECO:0000256" key="1">
    <source>
        <dbReference type="RuleBase" id="RU364108"/>
    </source>
</evidence>
<keyword evidence="1" id="KW-0813">Transport</keyword>
<dbReference type="Pfam" id="PF04981">
    <property type="entry name" value="NMD3"/>
    <property type="match status" value="1"/>
</dbReference>
<keyword evidence="5" id="KW-1185">Reference proteome</keyword>
<dbReference type="GO" id="GO:0000055">
    <property type="term" value="P:ribosomal large subunit export from nucleus"/>
    <property type="evidence" value="ECO:0007669"/>
    <property type="project" value="TreeGrafter"/>
</dbReference>
<evidence type="ECO:0000256" key="2">
    <source>
        <dbReference type="SAM" id="MobiDB-lite"/>
    </source>
</evidence>
<dbReference type="GO" id="GO:0043023">
    <property type="term" value="F:ribosomal large subunit binding"/>
    <property type="evidence" value="ECO:0007669"/>
    <property type="project" value="InterPro"/>
</dbReference>
<dbReference type="VEuPathDB" id="MicrosporidiaDB:NEQG_00146"/>
<feature type="compositionally biased region" description="Polar residues" evidence="2">
    <location>
        <begin position="315"/>
        <end position="340"/>
    </location>
</feature>
<dbReference type="InParanoid" id="I3EJH9"/>
<dbReference type="AlphaFoldDB" id="I3EJH9"/>
<protein>
    <recommendedName>
        <fullName evidence="1">60S ribosomal export protein NMD3</fullName>
    </recommendedName>
</protein>
<evidence type="ECO:0000259" key="3">
    <source>
        <dbReference type="Pfam" id="PF04981"/>
    </source>
</evidence>
<evidence type="ECO:0000313" key="5">
    <source>
        <dbReference type="Proteomes" id="UP000002872"/>
    </source>
</evidence>
<comment type="subcellular location">
    <subcellularLocation>
        <location evidence="1">Cytoplasm</location>
    </subcellularLocation>
    <subcellularLocation>
        <location evidence="1">Nucleus</location>
    </subcellularLocation>
</comment>
<keyword evidence="1" id="KW-0963">Cytoplasm</keyword>
<feature type="region of interest" description="Disordered" evidence="2">
    <location>
        <begin position="312"/>
        <end position="371"/>
    </location>
</feature>
<dbReference type="STRING" id="935791.I3EJH9"/>
<dbReference type="InterPro" id="IPR039768">
    <property type="entry name" value="Nmd3"/>
</dbReference>
<dbReference type="InterPro" id="IPR007064">
    <property type="entry name" value="Nmd3_N"/>
</dbReference>
<dbReference type="GO" id="GO:0005737">
    <property type="term" value="C:cytoplasm"/>
    <property type="evidence" value="ECO:0007669"/>
    <property type="project" value="UniProtKB-SubCell"/>
</dbReference>
<dbReference type="HOGENOM" id="CLU_027444_4_0_1"/>
<dbReference type="OrthoDB" id="203821at2759"/>
<accession>I3EJH9</accession>
<keyword evidence="1" id="KW-0539">Nucleus</keyword>
<dbReference type="Proteomes" id="UP000002872">
    <property type="component" value="Unassembled WGS sequence"/>
</dbReference>